<keyword evidence="8 9" id="KW-0460">Magnesium</keyword>
<evidence type="ECO:0000259" key="12">
    <source>
        <dbReference type="Pfam" id="PF04760"/>
    </source>
</evidence>
<keyword evidence="2 9" id="KW-0808">Transferase</keyword>
<evidence type="ECO:0000256" key="6">
    <source>
        <dbReference type="ARBA" id="ARBA00022777"/>
    </source>
</evidence>
<dbReference type="Gene3D" id="3.30.1840.10">
    <property type="entry name" value="Polyphosphate kinase middle domain"/>
    <property type="match status" value="1"/>
</dbReference>
<keyword evidence="7 9" id="KW-0067">ATP-binding</keyword>
<reference evidence="16" key="1">
    <citation type="submission" date="2019-12" db="EMBL/GenBank/DDBJ databases">
        <title>High-Quality draft genome sequences of three cyanobacteria isolated from the limestone walls of the Old Cathedral of Coimbra.</title>
        <authorList>
            <person name="Tiago I."/>
            <person name="Soares F."/>
            <person name="Portugal A."/>
        </authorList>
    </citation>
    <scope>NUCLEOTIDE SEQUENCE [LARGE SCALE GENOMIC DNA]</scope>
    <source>
        <strain evidence="16">C</strain>
    </source>
</reference>
<sequence>MKQGSIRIYQLAQKLDLPSRTVLECCQVLRLEVTTASSSVSAAEAEQVQQYLEAFQGTPSMVITASQPPTPDSCFAEDSLVSEPQLYFNRELSWLRFNQRVLHEAFDSRTLLLEKLKFLAIYSANLDEYFMVRVSGLKQQVAAHVTQLSLDGLTPQAQLDAIDAMLRPEVIEQHRYFEQDLRPQLTEIGIHLVDYSTLNEIQMDYLHQYFLEQIFPVLTPLAVDPGHPFPYISNLSLNLAVVVEDSHTKVPHFARVKVPSMLPRFVKLPAEVGDVKAPTHWVGVPIEQVIARNLEFLFPGMVVQASYPFRITRNADIELEEDEADDLLLAIEQELRKRRFGSVVRMEVMTGTPEFIQHTLMQEMGLVAQDVYTVDGLLCLKDLFAIAALPFPQHKEQDWTPVVPPRVRKLDPLDISTLEAGRLIDPTMAGLLDDDQADIFSVIRAGDLLVHHPYDSFAATVQQFITQAAYDPNVLTIKMTLYRTAGDSAFVDSPIVGSLIAAAENGKQVVVLVELKARFDEENNILWARKLEKVGVHVVYGLVGLKTHTKTALVVRREGKTIRRYVHLGTGNYNPKTARLYTDLGLLTCQDEIGADLTNLFNFLTGYSRHQDYRKLLVAPVNLRDRMLALIEREIEHQKSGGQGRIIAKMNSLIDKQIIMALYKASRAGVEIDLIVRGICSLKPGIPDISEHIRVISIIGRFLEHDRIFYFHNQGVPKVFIGSADWRTRNLDRRVEAVTPIEDPQLAAYLRGVLETMLQDNRQAWDLQPDGTYVQRHPQPDEPEQATHILFVKQALERSQGATR</sequence>
<feature type="binding site" evidence="9">
    <location>
        <position position="518"/>
    </location>
    <ligand>
        <name>Mg(2+)</name>
        <dbReference type="ChEBI" id="CHEBI:18420"/>
    </ligand>
</feature>
<keyword evidence="17" id="KW-1185">Reference proteome</keyword>
<evidence type="ECO:0000256" key="7">
    <source>
        <dbReference type="ARBA" id="ARBA00022840"/>
    </source>
</evidence>
<keyword evidence="4" id="KW-0677">Repeat</keyword>
<evidence type="ECO:0000259" key="15">
    <source>
        <dbReference type="Pfam" id="PF17941"/>
    </source>
</evidence>
<feature type="binding site" evidence="9">
    <location>
        <position position="483"/>
    </location>
    <ligand>
        <name>Mg(2+)</name>
        <dbReference type="ChEBI" id="CHEBI:18420"/>
    </ligand>
</feature>
<dbReference type="InterPro" id="IPR024953">
    <property type="entry name" value="PP_kinase_middle"/>
</dbReference>
<organism evidence="16 17">
    <name type="scientific">Petrachloros mirabilis ULC683</name>
    <dbReference type="NCBI Taxonomy" id="2781853"/>
    <lineage>
        <taxon>Bacteria</taxon>
        <taxon>Bacillati</taxon>
        <taxon>Cyanobacteriota</taxon>
        <taxon>Cyanophyceae</taxon>
        <taxon>Synechococcales</taxon>
        <taxon>Petrachlorosaceae</taxon>
        <taxon>Petrachloros</taxon>
        <taxon>Petrachloros mirabilis</taxon>
    </lineage>
</organism>
<comment type="cofactor">
    <cofactor evidence="9">
        <name>Mg(2+)</name>
        <dbReference type="ChEBI" id="CHEBI:18420"/>
    </cofactor>
</comment>
<dbReference type="Pfam" id="PF17941">
    <property type="entry name" value="PP_kinase_C_1"/>
    <property type="match status" value="1"/>
</dbReference>
<feature type="binding site" evidence="9">
    <location>
        <position position="125"/>
    </location>
    <ligand>
        <name>ATP</name>
        <dbReference type="ChEBI" id="CHEBI:30616"/>
    </ligand>
</feature>
<dbReference type="FunFam" id="3.30.870.10:FF:000001">
    <property type="entry name" value="Polyphosphate kinase"/>
    <property type="match status" value="1"/>
</dbReference>
<keyword evidence="6 9" id="KW-0418">Kinase</keyword>
<keyword evidence="1 9" id="KW-0597">Phosphoprotein</keyword>
<dbReference type="GO" id="GO:0005524">
    <property type="term" value="F:ATP binding"/>
    <property type="evidence" value="ECO:0007669"/>
    <property type="project" value="UniProtKB-KW"/>
</dbReference>
<evidence type="ECO:0000259" key="11">
    <source>
        <dbReference type="Pfam" id="PF02503"/>
    </source>
</evidence>
<feature type="binding site" evidence="9">
    <location>
        <position position="581"/>
    </location>
    <ligand>
        <name>ATP</name>
        <dbReference type="ChEBI" id="CHEBI:30616"/>
    </ligand>
</feature>
<dbReference type="InterPro" id="IPR041108">
    <property type="entry name" value="PP_kinase_C_1"/>
</dbReference>
<keyword evidence="5 9" id="KW-0547">Nucleotide-binding</keyword>
<evidence type="ECO:0000313" key="17">
    <source>
        <dbReference type="Proteomes" id="UP000607397"/>
    </source>
</evidence>
<feature type="binding site" evidence="9">
    <location>
        <position position="705"/>
    </location>
    <ligand>
        <name>ATP</name>
        <dbReference type="ChEBI" id="CHEBI:30616"/>
    </ligand>
</feature>
<evidence type="ECO:0000256" key="5">
    <source>
        <dbReference type="ARBA" id="ARBA00022741"/>
    </source>
</evidence>
<comment type="similarity">
    <text evidence="9 10">Belongs to the polyphosphate kinase 1 (PPK1) family.</text>
</comment>
<comment type="caution">
    <text evidence="16">The sequence shown here is derived from an EMBL/GenBank/DDBJ whole genome shotgun (WGS) entry which is preliminary data.</text>
</comment>
<dbReference type="NCBIfam" id="NF003921">
    <property type="entry name" value="PRK05443.2-2"/>
    <property type="match status" value="1"/>
</dbReference>
<evidence type="ECO:0000256" key="3">
    <source>
        <dbReference type="ARBA" id="ARBA00022723"/>
    </source>
</evidence>
<dbReference type="EMBL" id="WVIC01000003">
    <property type="protein sequence ID" value="NCJ05287.1"/>
    <property type="molecule type" value="Genomic_DNA"/>
</dbReference>
<evidence type="ECO:0000256" key="1">
    <source>
        <dbReference type="ARBA" id="ARBA00022553"/>
    </source>
</evidence>
<evidence type="ECO:0000256" key="4">
    <source>
        <dbReference type="ARBA" id="ARBA00022737"/>
    </source>
</evidence>
<evidence type="ECO:0000259" key="13">
    <source>
        <dbReference type="Pfam" id="PF13089"/>
    </source>
</evidence>
<dbReference type="CDD" id="cd09165">
    <property type="entry name" value="PLDc_PaPPK1_C1_like"/>
    <property type="match status" value="1"/>
</dbReference>
<protein>
    <recommendedName>
        <fullName evidence="9 10">Polyphosphate kinase</fullName>
        <ecNumber evidence="9 10">2.7.4.1</ecNumber>
    </recommendedName>
    <alternativeName>
        <fullName evidence="9">ATP-polyphosphate phosphotransferase</fullName>
    </alternativeName>
    <alternativeName>
        <fullName evidence="9">Polyphosphoric acid kinase</fullName>
    </alternativeName>
</protein>
<feature type="domain" description="Polyphosphate kinase C-terminal" evidence="14">
    <location>
        <begin position="616"/>
        <end position="782"/>
    </location>
</feature>
<dbReference type="InterPro" id="IPR025200">
    <property type="entry name" value="PPK_C_dom2"/>
</dbReference>
<dbReference type="PANTHER" id="PTHR30218:SF0">
    <property type="entry name" value="POLYPHOSPHATE KINASE"/>
    <property type="match status" value="1"/>
</dbReference>
<dbReference type="HAMAP" id="MF_00347">
    <property type="entry name" value="Polyphosphate_kinase"/>
    <property type="match status" value="1"/>
</dbReference>
<dbReference type="SUPFAM" id="SSF56024">
    <property type="entry name" value="Phospholipase D/nuclease"/>
    <property type="match status" value="2"/>
</dbReference>
<dbReference type="Gene3D" id="3.30.870.10">
    <property type="entry name" value="Endonuclease Chain A"/>
    <property type="match status" value="2"/>
</dbReference>
<dbReference type="Pfam" id="PF13089">
    <property type="entry name" value="PP_kinase_N"/>
    <property type="match status" value="1"/>
</dbReference>
<evidence type="ECO:0000256" key="2">
    <source>
        <dbReference type="ARBA" id="ARBA00022679"/>
    </source>
</evidence>
<dbReference type="InterPro" id="IPR036830">
    <property type="entry name" value="PP_kinase_middle_dom_sf"/>
</dbReference>
<dbReference type="InterPro" id="IPR025198">
    <property type="entry name" value="PPK_N_dom"/>
</dbReference>
<dbReference type="GO" id="GO:0006799">
    <property type="term" value="P:polyphosphate biosynthetic process"/>
    <property type="evidence" value="ECO:0007669"/>
    <property type="project" value="UniProtKB-UniRule"/>
</dbReference>
<name>A0A8K1ZX48_9CYAN</name>
<feature type="domain" description="Polyphosphate kinase middle" evidence="11">
    <location>
        <begin position="202"/>
        <end position="385"/>
    </location>
</feature>
<dbReference type="Pfam" id="PF04760">
    <property type="entry name" value="IF2_N"/>
    <property type="match status" value="1"/>
</dbReference>
<dbReference type="SUPFAM" id="SSF140356">
    <property type="entry name" value="PPK N-terminal domain-like"/>
    <property type="match status" value="1"/>
</dbReference>
<feature type="domain" description="Translation initiation factor IF-2 N-terminal" evidence="12">
    <location>
        <begin position="6"/>
        <end position="52"/>
    </location>
</feature>
<comment type="catalytic activity">
    <reaction evidence="9 10">
        <text>[phosphate](n) + ATP = [phosphate](n+1) + ADP</text>
        <dbReference type="Rhea" id="RHEA:19573"/>
        <dbReference type="Rhea" id="RHEA-COMP:9859"/>
        <dbReference type="Rhea" id="RHEA-COMP:14280"/>
        <dbReference type="ChEBI" id="CHEBI:16838"/>
        <dbReference type="ChEBI" id="CHEBI:30616"/>
        <dbReference type="ChEBI" id="CHEBI:456216"/>
        <dbReference type="EC" id="2.7.4.1"/>
    </reaction>
</comment>
<accession>A0A8K1ZX48</accession>
<dbReference type="EC" id="2.7.4.1" evidence="9 10"/>
<feature type="domain" description="Polyphosphate kinase C-terminal" evidence="15">
    <location>
        <begin position="438"/>
        <end position="609"/>
    </location>
</feature>
<dbReference type="CDD" id="cd09168">
    <property type="entry name" value="PLDc_PaPPK1_C2_like"/>
    <property type="match status" value="1"/>
</dbReference>
<feature type="active site" description="Phosphohistidine intermediate" evidence="9">
    <location>
        <position position="548"/>
    </location>
</feature>
<dbReference type="GO" id="GO:0008976">
    <property type="term" value="F:polyphosphate kinase activity"/>
    <property type="evidence" value="ECO:0007669"/>
    <property type="project" value="UniProtKB-UniRule"/>
</dbReference>
<evidence type="ECO:0000259" key="14">
    <source>
        <dbReference type="Pfam" id="PF13090"/>
    </source>
</evidence>
<dbReference type="NCBIfam" id="TIGR03705">
    <property type="entry name" value="poly_P_kin"/>
    <property type="match status" value="1"/>
</dbReference>
<dbReference type="RefSeq" id="WP_161823771.1">
    <property type="nucleotide sequence ID" value="NZ_WVIC01000003.1"/>
</dbReference>
<keyword evidence="3 9" id="KW-0479">Metal-binding</keyword>
<comment type="PTM">
    <text evidence="9 10">An intermediate of this reaction is the autophosphorylated ppk in which a phosphate is covalently linked to a histidine residue through a N-P bond.</text>
</comment>
<dbReference type="Pfam" id="PF02503">
    <property type="entry name" value="PP_kinase"/>
    <property type="match status" value="1"/>
</dbReference>
<dbReference type="PANTHER" id="PTHR30218">
    <property type="entry name" value="POLYPHOSPHATE KINASE"/>
    <property type="match status" value="1"/>
</dbReference>
<evidence type="ECO:0000313" key="16">
    <source>
        <dbReference type="EMBL" id="NCJ05287.1"/>
    </source>
</evidence>
<proteinExistence type="inferred from homology"/>
<dbReference type="NCBIfam" id="NF003918">
    <property type="entry name" value="PRK05443.1-2"/>
    <property type="match status" value="1"/>
</dbReference>
<dbReference type="Gene3D" id="1.10.10.2480">
    <property type="match status" value="1"/>
</dbReference>
<dbReference type="SUPFAM" id="SSF143724">
    <property type="entry name" value="PHP14-like"/>
    <property type="match status" value="1"/>
</dbReference>
<evidence type="ECO:0000256" key="9">
    <source>
        <dbReference type="HAMAP-Rule" id="MF_00347"/>
    </source>
</evidence>
<dbReference type="InterPro" id="IPR003414">
    <property type="entry name" value="PP_kinase"/>
</dbReference>
<dbReference type="Pfam" id="PF13090">
    <property type="entry name" value="PP_kinase_C"/>
    <property type="match status" value="1"/>
</dbReference>
<dbReference type="Gene3D" id="1.20.58.310">
    <property type="entry name" value="Polyphosphate kinase N-terminal domain"/>
    <property type="match status" value="1"/>
</dbReference>
<evidence type="ECO:0000256" key="10">
    <source>
        <dbReference type="RuleBase" id="RU003800"/>
    </source>
</evidence>
<dbReference type="GO" id="GO:0046872">
    <property type="term" value="F:metal ion binding"/>
    <property type="evidence" value="ECO:0007669"/>
    <property type="project" value="UniProtKB-KW"/>
</dbReference>
<feature type="domain" description="Polyphosphate kinase N-terminal" evidence="13">
    <location>
        <begin position="87"/>
        <end position="193"/>
    </location>
</feature>
<dbReference type="Proteomes" id="UP000607397">
    <property type="component" value="Unassembled WGS sequence"/>
</dbReference>
<evidence type="ECO:0000256" key="8">
    <source>
        <dbReference type="ARBA" id="ARBA00022842"/>
    </source>
</evidence>
<feature type="binding site" evidence="9">
    <location>
        <position position="677"/>
    </location>
    <ligand>
        <name>ATP</name>
        <dbReference type="ChEBI" id="CHEBI:30616"/>
    </ligand>
</feature>
<comment type="function">
    <text evidence="9 10">Catalyzes the reversible transfer of the terminal phosphate of ATP to form a long-chain polyphosphate (polyP).</text>
</comment>
<gene>
    <name evidence="16" type="primary">ppk1</name>
    <name evidence="9" type="synonym">ppk</name>
    <name evidence="16" type="ORF">GS597_01895</name>
</gene>
<dbReference type="InterPro" id="IPR006847">
    <property type="entry name" value="IF2_N"/>
</dbReference>
<dbReference type="GO" id="GO:0009358">
    <property type="term" value="C:polyphosphate kinase complex"/>
    <property type="evidence" value="ECO:0007669"/>
    <property type="project" value="InterPro"/>
</dbReference>
<dbReference type="InterPro" id="IPR036832">
    <property type="entry name" value="PPK_N_dom_sf"/>
</dbReference>
<dbReference type="AlphaFoldDB" id="A0A8K1ZX48"/>